<accession>A0A9Q1QQE2</accession>
<dbReference type="Proteomes" id="UP001153076">
    <property type="component" value="Unassembled WGS sequence"/>
</dbReference>
<protein>
    <submittedName>
        <fullName evidence="2">Uncharacterized protein</fullName>
    </submittedName>
</protein>
<dbReference type="AlphaFoldDB" id="A0A9Q1QQE2"/>
<evidence type="ECO:0000256" key="1">
    <source>
        <dbReference type="SAM" id="MobiDB-lite"/>
    </source>
</evidence>
<organism evidence="2 3">
    <name type="scientific">Carnegiea gigantea</name>
    <dbReference type="NCBI Taxonomy" id="171969"/>
    <lineage>
        <taxon>Eukaryota</taxon>
        <taxon>Viridiplantae</taxon>
        <taxon>Streptophyta</taxon>
        <taxon>Embryophyta</taxon>
        <taxon>Tracheophyta</taxon>
        <taxon>Spermatophyta</taxon>
        <taxon>Magnoliopsida</taxon>
        <taxon>eudicotyledons</taxon>
        <taxon>Gunneridae</taxon>
        <taxon>Pentapetalae</taxon>
        <taxon>Caryophyllales</taxon>
        <taxon>Cactineae</taxon>
        <taxon>Cactaceae</taxon>
        <taxon>Cactoideae</taxon>
        <taxon>Echinocereeae</taxon>
        <taxon>Carnegiea</taxon>
    </lineage>
</organism>
<dbReference type="EMBL" id="JAKOGI010000009">
    <property type="protein sequence ID" value="KAJ8451423.1"/>
    <property type="molecule type" value="Genomic_DNA"/>
</dbReference>
<sequence length="212" mass="24068">MDIIFSNTFAAGEHSWDPYTLEVNESRGMEGEGQDEAVEEEENIEVIRTVRTEDSGYDDCGVPNISLENIKVDNIDSVEQEDDGININKLENTATKEDKIDYDDLEGENEVIEMSDDDDDYEQIFLQHELDKRRMLLFVTLGATLCIQYCTKKTLEFPQHISGKRVNPVDISRTHSYAAVGEETVSVEDPSWSSEDVEYDDEADDSVLTDSF</sequence>
<keyword evidence="3" id="KW-1185">Reference proteome</keyword>
<feature type="region of interest" description="Disordered" evidence="1">
    <location>
        <begin position="184"/>
        <end position="212"/>
    </location>
</feature>
<gene>
    <name evidence="2" type="ORF">Cgig2_017814</name>
</gene>
<reference evidence="2" key="1">
    <citation type="submission" date="2022-04" db="EMBL/GenBank/DDBJ databases">
        <title>Carnegiea gigantea Genome sequencing and assembly v2.</title>
        <authorList>
            <person name="Copetti D."/>
            <person name="Sanderson M.J."/>
            <person name="Burquez A."/>
            <person name="Wojciechowski M.F."/>
        </authorList>
    </citation>
    <scope>NUCLEOTIDE SEQUENCE</scope>
    <source>
        <strain evidence="2">SGP5-SGP5p</strain>
        <tissue evidence="2">Aerial part</tissue>
    </source>
</reference>
<name>A0A9Q1QQE2_9CARY</name>
<feature type="compositionally biased region" description="Acidic residues" evidence="1">
    <location>
        <begin position="195"/>
        <end position="212"/>
    </location>
</feature>
<comment type="caution">
    <text evidence="2">The sequence shown here is derived from an EMBL/GenBank/DDBJ whole genome shotgun (WGS) entry which is preliminary data.</text>
</comment>
<dbReference type="OrthoDB" id="4955136at2759"/>
<evidence type="ECO:0000313" key="2">
    <source>
        <dbReference type="EMBL" id="KAJ8451423.1"/>
    </source>
</evidence>
<evidence type="ECO:0000313" key="3">
    <source>
        <dbReference type="Proteomes" id="UP001153076"/>
    </source>
</evidence>
<proteinExistence type="predicted"/>